<evidence type="ECO:0000313" key="1">
    <source>
        <dbReference type="EnsemblPlants" id="AVESA.00010b.r2.7AG1220760.1.CDS"/>
    </source>
</evidence>
<accession>A0ACD5ZNL6</accession>
<keyword evidence="2" id="KW-1185">Reference proteome</keyword>
<reference evidence="1" key="2">
    <citation type="submission" date="2025-09" db="UniProtKB">
        <authorList>
            <consortium name="EnsemblPlants"/>
        </authorList>
    </citation>
    <scope>IDENTIFICATION</scope>
</reference>
<reference evidence="1" key="1">
    <citation type="submission" date="2021-05" db="EMBL/GenBank/DDBJ databases">
        <authorList>
            <person name="Scholz U."/>
            <person name="Mascher M."/>
            <person name="Fiebig A."/>
        </authorList>
    </citation>
    <scope>NUCLEOTIDE SEQUENCE [LARGE SCALE GENOMIC DNA]</scope>
</reference>
<organism evidence="1 2">
    <name type="scientific">Avena sativa</name>
    <name type="common">Oat</name>
    <dbReference type="NCBI Taxonomy" id="4498"/>
    <lineage>
        <taxon>Eukaryota</taxon>
        <taxon>Viridiplantae</taxon>
        <taxon>Streptophyta</taxon>
        <taxon>Embryophyta</taxon>
        <taxon>Tracheophyta</taxon>
        <taxon>Spermatophyta</taxon>
        <taxon>Magnoliopsida</taxon>
        <taxon>Liliopsida</taxon>
        <taxon>Poales</taxon>
        <taxon>Poaceae</taxon>
        <taxon>BOP clade</taxon>
        <taxon>Pooideae</taxon>
        <taxon>Poodae</taxon>
        <taxon>Poeae</taxon>
        <taxon>Poeae Chloroplast Group 1 (Aveneae type)</taxon>
        <taxon>Aveninae</taxon>
        <taxon>Avena</taxon>
    </lineage>
</organism>
<dbReference type="EnsemblPlants" id="AVESA.00010b.r2.7AG1220760.1">
    <property type="protein sequence ID" value="AVESA.00010b.r2.7AG1220760.1.CDS"/>
    <property type="gene ID" value="AVESA.00010b.r2.7AG1220760"/>
</dbReference>
<dbReference type="Proteomes" id="UP001732700">
    <property type="component" value="Chromosome 7A"/>
</dbReference>
<proteinExistence type="predicted"/>
<protein>
    <submittedName>
        <fullName evidence="1">Uncharacterized protein</fullName>
    </submittedName>
</protein>
<sequence>MSRKMKDVLEKIDELVVEMNNFHFLEHTETPIVVHPQTHSRVDESEIVGKQDAKEEVVKMLLENQPNNNNVMVLPIVGMGGIGKTTLAQFVHNDQRVVHHFELVLWVCVSGQFVIKEIVRSIIEVATMKKCDFSEMELLQKNLRRVLGRKRYLLVLDDVWNEDRQKWDGLRSLLCSDAGSGSAIIVTSRSDQVASVMGTIPSHQISLLNEAQSWELFCRDTFGRRVEKHDELISMARNIVQKCNGLPLAIKNMAALLRSKHRNEWFSVLESDVWKNGILTTGILPALQLSYDHLSSEAKICFSLCAIFPKGTLMDKDMLIQLWLANDFIASETSGEQIFSELAWRCFLQDIRTQEYLLLKFQDLFIHRPTTCKMHDLMHDLAESVSGNDCSILQESPPQNILQGSTHGSLLLHNVRHLSLVSVNNTSAAMKEILAPRTILVRRDRRRKPMIMAKSKFMSVRALNILPIKTNMTHLKHLRYLDCSYSDIDALPEATAMLYSLQTLKLIGCQYLKKLPEGMRFMSSLRHVFLVGCHRLNCMPKGIGQLNCLQTLTNYVIHSAAGRGIDQLKNLNLGGALSLFELRKVDSAENANMSAKHNLKRLSLDWYEGPSIINSRYEVHNAEGILEALRPPKRLEVLLVSNYSGAKLSSWMHNSTMLEHLRELSLRSCNNCKDLPPLWQLPSLGYLSLDGMDSLTSICIGNCTSNGVSPPLFPKLGTMIVSRMPKLERWHQEVAGQVAVVSFPLLKKLTLSACPMLASMPKTLPFLEDLLVEGAIKFPLYHLFNLSVQCNLECKGSISVDPVRWLIDLHLSRLRYSHVSVLFKHLAENADCIEEELKRIPRRFIKKVNIVDCNCLFSSEELSQIQRNIWNHFVFVEDLWIIDCSNIVQWPAIEFGNMICLRHLKLSECSNLTGLLPSIHDHGDVLHTGLQVLEVVHCKNLVEVPKLPASLERLHICSCCKLVSVPTIHGDAKELRELTLSHCYSLTTFSDGMYGLAKLKELHMRDCPRVATLPEGLLQQLPALEVLSITGCRNLERAVEKAFPRGGACWSLAEAIPHGSFSASEADQPVPTDCSCTDCLGVCICLCLFAIGGRKLLFPHWPVKKSRSESPYMRESWPVYQW</sequence>
<evidence type="ECO:0000313" key="2">
    <source>
        <dbReference type="Proteomes" id="UP001732700"/>
    </source>
</evidence>
<name>A0ACD5ZNL6_AVESA</name>